<gene>
    <name evidence="2" type="ORF">CQ12_27350</name>
</gene>
<evidence type="ECO:0008006" key="4">
    <source>
        <dbReference type="Google" id="ProtNLM"/>
    </source>
</evidence>
<sequence length="341" mass="38089">MFGAVTRRLVTGGALLLTAFLAADAAGIDDDLPDLNDQIGQMAAEVALELQQLCPPASPSDQAAFDRCRGSLFGDSVLRRNLGPRLLWGRRNQDAGAALSDTNLTQFAPDVIAGLYLPLFMFSGEYSTEYVERERLYLIRLRAGFRNLLPPGQFPYPFWHLEAKWGVYQATNSVLLWVNPKTARIVVGQFTERGSGSPVVSTQPISHKFDGQWMWMDKEGRIQPRVTLFDGLFRQDNPYLPKLDTTYRTLALRMRDAQCDNCHVPNNPMPMRRLVLLHTPAHAAGDIARLMTIVRADKMPLDDAGNEQPLEPALKRALLESGAAFEEQVKAAKDWEAAHRN</sequence>
<dbReference type="EMBL" id="LLXZ01000167">
    <property type="protein sequence ID" value="KRR01029.1"/>
    <property type="molecule type" value="Genomic_DNA"/>
</dbReference>
<comment type="caution">
    <text evidence="2">The sequence shown here is derived from an EMBL/GenBank/DDBJ whole genome shotgun (WGS) entry which is preliminary data.</text>
</comment>
<proteinExistence type="predicted"/>
<evidence type="ECO:0000256" key="1">
    <source>
        <dbReference type="SAM" id="SignalP"/>
    </source>
</evidence>
<accession>A0A0R3L6D3</accession>
<feature type="chain" id="PRO_5006442829" description="Cytochrome c domain-containing protein" evidence="1">
    <location>
        <begin position="26"/>
        <end position="341"/>
    </location>
</feature>
<dbReference type="STRING" id="280332.CQ12_27350"/>
<dbReference type="RefSeq" id="WP_057838584.1">
    <property type="nucleotide sequence ID" value="NZ_LLXZ01000167.1"/>
</dbReference>
<keyword evidence="3" id="KW-1185">Reference proteome</keyword>
<feature type="signal peptide" evidence="1">
    <location>
        <begin position="1"/>
        <end position="25"/>
    </location>
</feature>
<evidence type="ECO:0000313" key="3">
    <source>
        <dbReference type="Proteomes" id="UP000050863"/>
    </source>
</evidence>
<name>A0A0R3L6D3_9BRAD</name>
<dbReference type="OrthoDB" id="7299073at2"/>
<reference evidence="2 3" key="1">
    <citation type="submission" date="2014-03" db="EMBL/GenBank/DDBJ databases">
        <title>Bradyrhizobium valentinum sp. nov., isolated from effective nodules of Lupinus mariae-josephae, a lupine endemic of basic-lime soils in Eastern Spain.</title>
        <authorList>
            <person name="Duran D."/>
            <person name="Rey L."/>
            <person name="Navarro A."/>
            <person name="Busquets A."/>
            <person name="Imperial J."/>
            <person name="Ruiz-Argueso T."/>
        </authorList>
    </citation>
    <scope>NUCLEOTIDE SEQUENCE [LARGE SCALE GENOMIC DNA]</scope>
    <source>
        <strain evidence="2 3">PAC68</strain>
    </source>
</reference>
<protein>
    <recommendedName>
        <fullName evidence="4">Cytochrome c domain-containing protein</fullName>
    </recommendedName>
</protein>
<keyword evidence="1" id="KW-0732">Signal</keyword>
<organism evidence="2 3">
    <name type="scientific">Bradyrhizobium jicamae</name>
    <dbReference type="NCBI Taxonomy" id="280332"/>
    <lineage>
        <taxon>Bacteria</taxon>
        <taxon>Pseudomonadati</taxon>
        <taxon>Pseudomonadota</taxon>
        <taxon>Alphaproteobacteria</taxon>
        <taxon>Hyphomicrobiales</taxon>
        <taxon>Nitrobacteraceae</taxon>
        <taxon>Bradyrhizobium</taxon>
    </lineage>
</organism>
<dbReference type="Proteomes" id="UP000050863">
    <property type="component" value="Unassembled WGS sequence"/>
</dbReference>
<dbReference type="AlphaFoldDB" id="A0A0R3L6D3"/>
<evidence type="ECO:0000313" key="2">
    <source>
        <dbReference type="EMBL" id="KRR01029.1"/>
    </source>
</evidence>